<organism evidence="4 5">
    <name type="scientific">Orchesella dallaii</name>
    <dbReference type="NCBI Taxonomy" id="48710"/>
    <lineage>
        <taxon>Eukaryota</taxon>
        <taxon>Metazoa</taxon>
        <taxon>Ecdysozoa</taxon>
        <taxon>Arthropoda</taxon>
        <taxon>Hexapoda</taxon>
        <taxon>Collembola</taxon>
        <taxon>Entomobryomorpha</taxon>
        <taxon>Entomobryoidea</taxon>
        <taxon>Orchesellidae</taxon>
        <taxon>Orchesellinae</taxon>
        <taxon>Orchesella</taxon>
    </lineage>
</organism>
<feature type="domain" description="MSP" evidence="3">
    <location>
        <begin position="7"/>
        <end position="135"/>
    </location>
</feature>
<evidence type="ECO:0000256" key="1">
    <source>
        <dbReference type="SAM" id="MobiDB-lite"/>
    </source>
</evidence>
<dbReference type="SUPFAM" id="SSF49354">
    <property type="entry name" value="PapD-like"/>
    <property type="match status" value="1"/>
</dbReference>
<comment type="caution">
    <text evidence="4">The sequence shown here is derived from an EMBL/GenBank/DDBJ whole genome shotgun (WGS) entry which is preliminary data.</text>
</comment>
<dbReference type="Proteomes" id="UP001642540">
    <property type="component" value="Unassembled WGS sequence"/>
</dbReference>
<evidence type="ECO:0000313" key="4">
    <source>
        <dbReference type="EMBL" id="CAL8144071.1"/>
    </source>
</evidence>
<keyword evidence="2" id="KW-1133">Transmembrane helix</keyword>
<feature type="transmembrane region" description="Helical" evidence="2">
    <location>
        <begin position="232"/>
        <end position="251"/>
    </location>
</feature>
<keyword evidence="5" id="KW-1185">Reference proteome</keyword>
<evidence type="ECO:0000256" key="2">
    <source>
        <dbReference type="SAM" id="Phobius"/>
    </source>
</evidence>
<dbReference type="PROSITE" id="PS50202">
    <property type="entry name" value="MSP"/>
    <property type="match status" value="1"/>
</dbReference>
<name>A0ABP1S5N0_9HEXA</name>
<reference evidence="4 5" key="1">
    <citation type="submission" date="2024-08" db="EMBL/GenBank/DDBJ databases">
        <authorList>
            <person name="Cucini C."/>
            <person name="Frati F."/>
        </authorList>
    </citation>
    <scope>NUCLEOTIDE SEQUENCE [LARGE SCALE GENOMIC DNA]</scope>
</reference>
<dbReference type="InterPro" id="IPR000535">
    <property type="entry name" value="MSP_dom"/>
</dbReference>
<feature type="region of interest" description="Disordered" evidence="1">
    <location>
        <begin position="154"/>
        <end position="203"/>
    </location>
</feature>
<dbReference type="EMBL" id="CAXLJM020000160">
    <property type="protein sequence ID" value="CAL8144071.1"/>
    <property type="molecule type" value="Genomic_DNA"/>
</dbReference>
<keyword evidence="2" id="KW-0472">Membrane</keyword>
<evidence type="ECO:0000259" key="3">
    <source>
        <dbReference type="PROSITE" id="PS50202"/>
    </source>
</evidence>
<protein>
    <recommendedName>
        <fullName evidence="3">MSP domain-containing protein</fullName>
    </recommendedName>
</protein>
<accession>A0ABP1S5N0</accession>
<dbReference type="Gene3D" id="2.60.40.10">
    <property type="entry name" value="Immunoglobulins"/>
    <property type="match status" value="1"/>
</dbReference>
<gene>
    <name evidence="4" type="ORF">ODALV1_LOCUS30065</name>
</gene>
<proteinExistence type="predicted"/>
<dbReference type="InterPro" id="IPR008962">
    <property type="entry name" value="PapD-like_sf"/>
</dbReference>
<keyword evidence="2" id="KW-0812">Transmembrane</keyword>
<evidence type="ECO:0000313" key="5">
    <source>
        <dbReference type="Proteomes" id="UP001642540"/>
    </source>
</evidence>
<sequence>MSSPIRQLQDHPEVSVTHSVLKNTANHGYKGTIEVANKGKSMVTFKVMSNRKRSTAKVKVHPSHGIIEAGEQVVLHMLVNNVSVDYTTSGLSLLLLISCCTILDDSNCEIATIANFWKIIEEENRAFVQIIKLNSFEFNVDSYGVQTIGRKTRKRRHKIETEASSNSSEVDDDYGFGDSVSESSVSSHYQTDSEEENSDDSRNLLIRKQKLRDTLDGMKTLSMSLEKSRKKVKRWAFVMAILLVVIFLDYMQKNLVKLEINVLLTSGKND</sequence>
<dbReference type="InterPro" id="IPR013783">
    <property type="entry name" value="Ig-like_fold"/>
</dbReference>